<keyword evidence="1" id="KW-0677">Repeat</keyword>
<dbReference type="Proteomes" id="UP000695562">
    <property type="component" value="Unassembled WGS sequence"/>
</dbReference>
<dbReference type="InterPro" id="IPR051251">
    <property type="entry name" value="STK_FNIP-Repeat"/>
</dbReference>
<keyword evidence="3" id="KW-1185">Reference proteome</keyword>
<dbReference type="PANTHER" id="PTHR32134">
    <property type="entry name" value="FNIP REPEAT-CONTAINING PROTEIN"/>
    <property type="match status" value="1"/>
</dbReference>
<comment type="caution">
    <text evidence="2">The sequence shown here is derived from an EMBL/GenBank/DDBJ whole genome shotgun (WGS) entry which is preliminary data.</text>
</comment>
<dbReference type="EMBL" id="AJWJ01001193">
    <property type="protein sequence ID" value="KAF2068118.1"/>
    <property type="molecule type" value="Genomic_DNA"/>
</dbReference>
<protein>
    <recommendedName>
        <fullName evidence="4">FNIP repeat-containing protein</fullName>
    </recommendedName>
</protein>
<gene>
    <name evidence="2" type="ORF">CYY_010557</name>
</gene>
<sequence>KFRQPFNSISFPPALKYLSFYFIEKPIRDYDLPNGITHLLFKTINYGRIYSLPESVHHLDFSHQGKKLTKVPPQIKHLKVNRVWDNIDVPTTVKSVTTNRPSGFNKKKKEQLAPPDPRLNKVIFSPNMNIHLHGIFFNLFIKPYTLLNNIKSITFGDDYSQVILKGAIPNSVEYLDFGPRFNQRLCKSVLPKSLKVLKLGYHFNQELNGVFPSSLVELVLDMNCKPILKNEFFVGLPNLKKLLCPYYDGLLDILPNSINDLSFAEEFDWDWGDDFISFPIESVPPTITRLKLNQEMSIQSYQLIPSTIKSIALFNTVIEKNTKLPVTIESVEFPNSFNDPLESVFQYE</sequence>
<dbReference type="AlphaFoldDB" id="A0A8J4PK03"/>
<dbReference type="InterPro" id="IPR008615">
    <property type="entry name" value="FNIP"/>
</dbReference>
<accession>A0A8J4PK03</accession>
<dbReference type="Pfam" id="PF05725">
    <property type="entry name" value="FNIP"/>
    <property type="match status" value="2"/>
</dbReference>
<evidence type="ECO:0000256" key="1">
    <source>
        <dbReference type="ARBA" id="ARBA00022737"/>
    </source>
</evidence>
<reference evidence="2" key="1">
    <citation type="submission" date="2020-01" db="EMBL/GenBank/DDBJ databases">
        <title>Development of genomics and gene disruption for Polysphondylium violaceum indicates a role for the polyketide synthase stlB in stalk morphogenesis.</title>
        <authorList>
            <person name="Narita B."/>
            <person name="Kawabe Y."/>
            <person name="Kin K."/>
            <person name="Saito T."/>
            <person name="Gibbs R."/>
            <person name="Kuspa A."/>
            <person name="Muzny D."/>
            <person name="Queller D."/>
            <person name="Richards S."/>
            <person name="Strassman J."/>
            <person name="Sucgang R."/>
            <person name="Worley K."/>
            <person name="Schaap P."/>
        </authorList>
    </citation>
    <scope>NUCLEOTIDE SEQUENCE</scope>
    <source>
        <strain evidence="2">QSvi11</strain>
    </source>
</reference>
<organism evidence="2 3">
    <name type="scientific">Polysphondylium violaceum</name>
    <dbReference type="NCBI Taxonomy" id="133409"/>
    <lineage>
        <taxon>Eukaryota</taxon>
        <taxon>Amoebozoa</taxon>
        <taxon>Evosea</taxon>
        <taxon>Eumycetozoa</taxon>
        <taxon>Dictyostelia</taxon>
        <taxon>Dictyosteliales</taxon>
        <taxon>Dictyosteliaceae</taxon>
        <taxon>Polysphondylium</taxon>
    </lineage>
</organism>
<proteinExistence type="predicted"/>
<dbReference type="PANTHER" id="PTHR32134:SF169">
    <property type="entry name" value="FNIP REPEAT-CONTAINING PROTEIN-RELATED"/>
    <property type="match status" value="1"/>
</dbReference>
<dbReference type="OrthoDB" id="659430at2759"/>
<feature type="non-terminal residue" evidence="2">
    <location>
        <position position="1"/>
    </location>
</feature>
<name>A0A8J4PK03_9MYCE</name>
<dbReference type="SUPFAM" id="SSF52058">
    <property type="entry name" value="L domain-like"/>
    <property type="match status" value="1"/>
</dbReference>
<evidence type="ECO:0008006" key="4">
    <source>
        <dbReference type="Google" id="ProtNLM"/>
    </source>
</evidence>
<evidence type="ECO:0000313" key="2">
    <source>
        <dbReference type="EMBL" id="KAF2068118.1"/>
    </source>
</evidence>
<evidence type="ECO:0000313" key="3">
    <source>
        <dbReference type="Proteomes" id="UP000695562"/>
    </source>
</evidence>